<comment type="function">
    <text evidence="11">Mannosyltransferase involved in glycosylphosphatidylinositol-anchor biosynthesis. Transfers the third mannose to Man2-GlcN-acyl-PI during GPI precursor assembly.</text>
</comment>
<evidence type="ECO:0000256" key="11">
    <source>
        <dbReference type="ARBA" id="ARBA00024708"/>
    </source>
</evidence>
<dbReference type="Pfam" id="PF03901">
    <property type="entry name" value="Glyco_transf_22"/>
    <property type="match status" value="1"/>
</dbReference>
<accession>A0AAD6CMG4</accession>
<evidence type="ECO:0000256" key="1">
    <source>
        <dbReference type="ARBA" id="ARBA00004477"/>
    </source>
</evidence>
<evidence type="ECO:0000256" key="12">
    <source>
        <dbReference type="RuleBase" id="RU363075"/>
    </source>
</evidence>
<feature type="transmembrane region" description="Helical" evidence="12">
    <location>
        <begin position="407"/>
        <end position="426"/>
    </location>
</feature>
<keyword evidence="5 12" id="KW-0328">Glycosyltransferase</keyword>
<evidence type="ECO:0000256" key="10">
    <source>
        <dbReference type="ARBA" id="ARBA00023136"/>
    </source>
</evidence>
<keyword evidence="8 12" id="KW-0256">Endoplasmic reticulum</keyword>
<dbReference type="Proteomes" id="UP001220324">
    <property type="component" value="Unassembled WGS sequence"/>
</dbReference>
<keyword evidence="9 12" id="KW-1133">Transmembrane helix</keyword>
<dbReference type="GO" id="GO:0000026">
    <property type="term" value="F:alpha-1,2-mannosyltransferase activity"/>
    <property type="evidence" value="ECO:0007669"/>
    <property type="project" value="TreeGrafter"/>
</dbReference>
<dbReference type="AlphaFoldDB" id="A0AAD6CMG4"/>
<feature type="transmembrane region" description="Helical" evidence="12">
    <location>
        <begin position="350"/>
        <end position="367"/>
    </location>
</feature>
<dbReference type="PANTHER" id="PTHR22760:SF4">
    <property type="entry name" value="GPI MANNOSYLTRANSFERASE 3"/>
    <property type="match status" value="1"/>
</dbReference>
<gene>
    <name evidence="13" type="ORF">N7494_012831</name>
</gene>
<dbReference type="InterPro" id="IPR005599">
    <property type="entry name" value="GPI_mannosylTrfase"/>
</dbReference>
<evidence type="ECO:0000256" key="3">
    <source>
        <dbReference type="ARBA" id="ARBA00006065"/>
    </source>
</evidence>
<evidence type="ECO:0000256" key="4">
    <source>
        <dbReference type="ARBA" id="ARBA00022502"/>
    </source>
</evidence>
<sequence length="823" mass="93908">MSSANTSSPRQVAGAPTVKIFLFLIAFRLVNALTVRTFFQPDEFFQSLEPAWQIAFGTGQDNKDQGAWMTWEWQHQLRSSLHPLLFAGIYKATDSIASLFCAPSARAELLIAAPKTTQAVLSAIGDFYTWRLASRIYGEDSRGAWATLIATIINPWQWFCSTRTLSNCLETTVTIVALNKWPWQWLAGSPTGDSRKNAGEKAKSQNRQMLLGLRQCLSLAAVACILRPTNVIIWITLAGLAWLRISWNQRKILVREVLLCGSTILGISAVADRIFYGFWTFPPLRFLYFNIAQSLAVFYGRNNWHYYVTEGYPLLLTTLLPFAVSGLYFTLTARVSASSPSERVQAATRVHLATVCVLMPCALSLISHKEVRFIYPLLPSLHILAAPRLVQFFWPALAFNSETPRRFALLFLLLVNGFIAIYTSVYHASGPLDVLSYLRGQYEAHSLPNKNKLGLETSFTAGFLMPCHSTPWRSHLVHPIHAWALSCEPPVDLNEAQKAVYRDEADQFYDDPTLFLQEKMAGGLRYLPRQPSYVTGLPSTSPVLHEWPDYLIFFAQLEPTMHSLVRGSYAECWRTWNTAWHDDWRRRGDIVVWCLDPAEQDAWRSQKEATRDQKHWTSFISYSLPLSLQSSLPLSLPLSIPSSLPSFPTYSSISFASIRDFAESIFSSSPWSWKKRSRIDTFFSSFRQKGPSRQGWVPSWPEWLGGTYLQDFAGPVSSSSPWFREEHSRIDNFLSTFRQKGPSRRGWFSSWPEWLGGTYLRDFAGPVSSSSPWSREERSRIETFLSSFRQKDPSWQDWFSSWPEWLGGASKRKIDKRERALWE</sequence>
<comment type="similarity">
    <text evidence="3">Belongs to the glycosyltransferase 22 family. PIGB subfamily.</text>
</comment>
<dbReference type="PANTHER" id="PTHR22760">
    <property type="entry name" value="GLYCOSYLTRANSFERASE"/>
    <property type="match status" value="1"/>
</dbReference>
<feature type="transmembrane region" description="Helical" evidence="12">
    <location>
        <begin position="217"/>
        <end position="245"/>
    </location>
</feature>
<organism evidence="13 14">
    <name type="scientific">Penicillium frequentans</name>
    <dbReference type="NCBI Taxonomy" id="3151616"/>
    <lineage>
        <taxon>Eukaryota</taxon>
        <taxon>Fungi</taxon>
        <taxon>Dikarya</taxon>
        <taxon>Ascomycota</taxon>
        <taxon>Pezizomycotina</taxon>
        <taxon>Eurotiomycetes</taxon>
        <taxon>Eurotiomycetidae</taxon>
        <taxon>Eurotiales</taxon>
        <taxon>Aspergillaceae</taxon>
        <taxon>Penicillium</taxon>
    </lineage>
</organism>
<dbReference type="GO" id="GO:0005789">
    <property type="term" value="C:endoplasmic reticulum membrane"/>
    <property type="evidence" value="ECO:0007669"/>
    <property type="project" value="UniProtKB-SubCell"/>
</dbReference>
<keyword evidence="14" id="KW-1185">Reference proteome</keyword>
<keyword evidence="6" id="KW-0808">Transferase</keyword>
<dbReference type="EMBL" id="JAQIZZ010000008">
    <property type="protein sequence ID" value="KAJ5526181.1"/>
    <property type="molecule type" value="Genomic_DNA"/>
</dbReference>
<protein>
    <recommendedName>
        <fullName evidence="12">Mannosyltransferase</fullName>
        <ecNumber evidence="12">2.4.1.-</ecNumber>
    </recommendedName>
</protein>
<evidence type="ECO:0000313" key="13">
    <source>
        <dbReference type="EMBL" id="KAJ5526181.1"/>
    </source>
</evidence>
<feature type="transmembrane region" description="Helical" evidence="12">
    <location>
        <begin position="257"/>
        <end position="279"/>
    </location>
</feature>
<evidence type="ECO:0000256" key="9">
    <source>
        <dbReference type="ARBA" id="ARBA00022989"/>
    </source>
</evidence>
<evidence type="ECO:0000256" key="8">
    <source>
        <dbReference type="ARBA" id="ARBA00022824"/>
    </source>
</evidence>
<dbReference type="GO" id="GO:0006506">
    <property type="term" value="P:GPI anchor biosynthetic process"/>
    <property type="evidence" value="ECO:0007669"/>
    <property type="project" value="UniProtKB-KW"/>
</dbReference>
<proteinExistence type="inferred from homology"/>
<evidence type="ECO:0000256" key="7">
    <source>
        <dbReference type="ARBA" id="ARBA00022692"/>
    </source>
</evidence>
<reference evidence="13 14" key="1">
    <citation type="journal article" date="2023" name="IMA Fungus">
        <title>Comparative genomic study of the Penicillium genus elucidates a diverse pangenome and 15 lateral gene transfer events.</title>
        <authorList>
            <person name="Petersen C."/>
            <person name="Sorensen T."/>
            <person name="Nielsen M.R."/>
            <person name="Sondergaard T.E."/>
            <person name="Sorensen J.L."/>
            <person name="Fitzpatrick D.A."/>
            <person name="Frisvad J.C."/>
            <person name="Nielsen K.L."/>
        </authorList>
    </citation>
    <scope>NUCLEOTIDE SEQUENCE [LARGE SCALE GENOMIC DNA]</scope>
    <source>
        <strain evidence="13 14">IBT 35679</strain>
    </source>
</reference>
<keyword evidence="4" id="KW-0337">GPI-anchor biosynthesis</keyword>
<evidence type="ECO:0000256" key="6">
    <source>
        <dbReference type="ARBA" id="ARBA00022679"/>
    </source>
</evidence>
<dbReference type="EC" id="2.4.1.-" evidence="12"/>
<evidence type="ECO:0000256" key="5">
    <source>
        <dbReference type="ARBA" id="ARBA00022676"/>
    </source>
</evidence>
<evidence type="ECO:0000313" key="14">
    <source>
        <dbReference type="Proteomes" id="UP001220324"/>
    </source>
</evidence>
<comment type="caution">
    <text evidence="13">The sequence shown here is derived from an EMBL/GenBank/DDBJ whole genome shotgun (WGS) entry which is preliminary data.</text>
</comment>
<comment type="subcellular location">
    <subcellularLocation>
        <location evidence="1 12">Endoplasmic reticulum membrane</location>
        <topology evidence="1 12">Multi-pass membrane protein</topology>
    </subcellularLocation>
</comment>
<keyword evidence="10 12" id="KW-0472">Membrane</keyword>
<keyword evidence="7 12" id="KW-0812">Transmembrane</keyword>
<name>A0AAD6CMG4_9EURO</name>
<feature type="transmembrane region" description="Helical" evidence="12">
    <location>
        <begin position="311"/>
        <end position="329"/>
    </location>
</feature>
<evidence type="ECO:0000256" key="2">
    <source>
        <dbReference type="ARBA" id="ARBA00004687"/>
    </source>
</evidence>
<comment type="pathway">
    <text evidence="2">Glycolipid biosynthesis; glycosylphosphatidylinositol-anchor biosynthesis.</text>
</comment>